<evidence type="ECO:0000256" key="2">
    <source>
        <dbReference type="ARBA" id="ARBA00018706"/>
    </source>
</evidence>
<dbReference type="PANTHER" id="PTHR12755:SF3">
    <property type="entry name" value="POLYNUCLEOTIDE 5'-HYDROXYL-KINASE NOL9"/>
    <property type="match status" value="1"/>
</dbReference>
<dbReference type="STRING" id="5364.A0A5C3N7R0"/>
<dbReference type="SUPFAM" id="SSF52540">
    <property type="entry name" value="P-loop containing nucleoside triphosphate hydrolases"/>
    <property type="match status" value="1"/>
</dbReference>
<dbReference type="GO" id="GO:0000448">
    <property type="term" value="P:cleavage in ITS2 between 5.8S rRNA and LSU-rRNA of tricistronic rRNA transcript (SSU-rRNA, 5.8S rRNA, LSU-rRNA)"/>
    <property type="evidence" value="ECO:0007669"/>
    <property type="project" value="TreeGrafter"/>
</dbReference>
<feature type="region of interest" description="Disordered" evidence="8">
    <location>
        <begin position="92"/>
        <end position="139"/>
    </location>
</feature>
<dbReference type="Proteomes" id="UP000305948">
    <property type="component" value="Unassembled WGS sequence"/>
</dbReference>
<keyword evidence="11" id="KW-1185">Reference proteome</keyword>
<dbReference type="AlphaFoldDB" id="A0A5C3N7R0"/>
<accession>A0A5C3N7R0</accession>
<dbReference type="InterPro" id="IPR045116">
    <property type="entry name" value="Clp1/Grc3"/>
</dbReference>
<dbReference type="GO" id="GO:0005634">
    <property type="term" value="C:nucleus"/>
    <property type="evidence" value="ECO:0007669"/>
    <property type="project" value="TreeGrafter"/>
</dbReference>
<gene>
    <name evidence="10" type="ORF">OE88DRAFT_1696259</name>
</gene>
<reference evidence="10 11" key="1">
    <citation type="journal article" date="2019" name="Nat. Ecol. Evol.">
        <title>Megaphylogeny resolves global patterns of mushroom evolution.</title>
        <authorList>
            <person name="Varga T."/>
            <person name="Krizsan K."/>
            <person name="Foldi C."/>
            <person name="Dima B."/>
            <person name="Sanchez-Garcia M."/>
            <person name="Sanchez-Ramirez S."/>
            <person name="Szollosi G.J."/>
            <person name="Szarkandi J.G."/>
            <person name="Papp V."/>
            <person name="Albert L."/>
            <person name="Andreopoulos W."/>
            <person name="Angelini C."/>
            <person name="Antonin V."/>
            <person name="Barry K.W."/>
            <person name="Bougher N.L."/>
            <person name="Buchanan P."/>
            <person name="Buyck B."/>
            <person name="Bense V."/>
            <person name="Catcheside P."/>
            <person name="Chovatia M."/>
            <person name="Cooper J."/>
            <person name="Damon W."/>
            <person name="Desjardin D."/>
            <person name="Finy P."/>
            <person name="Geml J."/>
            <person name="Haridas S."/>
            <person name="Hughes K."/>
            <person name="Justo A."/>
            <person name="Karasinski D."/>
            <person name="Kautmanova I."/>
            <person name="Kiss B."/>
            <person name="Kocsube S."/>
            <person name="Kotiranta H."/>
            <person name="LaButti K.M."/>
            <person name="Lechner B.E."/>
            <person name="Liimatainen K."/>
            <person name="Lipzen A."/>
            <person name="Lukacs Z."/>
            <person name="Mihaltcheva S."/>
            <person name="Morgado L.N."/>
            <person name="Niskanen T."/>
            <person name="Noordeloos M.E."/>
            <person name="Ohm R.A."/>
            <person name="Ortiz-Santana B."/>
            <person name="Ovrebo C."/>
            <person name="Racz N."/>
            <person name="Riley R."/>
            <person name="Savchenko A."/>
            <person name="Shiryaev A."/>
            <person name="Soop K."/>
            <person name="Spirin V."/>
            <person name="Szebenyi C."/>
            <person name="Tomsovsky M."/>
            <person name="Tulloss R.E."/>
            <person name="Uehling J."/>
            <person name="Grigoriev I.V."/>
            <person name="Vagvolgyi C."/>
            <person name="Papp T."/>
            <person name="Martin F.M."/>
            <person name="Miettinen O."/>
            <person name="Hibbett D.S."/>
            <person name="Nagy L.G."/>
        </authorList>
    </citation>
    <scope>NUCLEOTIDE SEQUENCE [LARGE SCALE GENOMIC DNA]</scope>
    <source>
        <strain evidence="10 11">OMC1185</strain>
    </source>
</reference>
<dbReference type="GO" id="GO:0051731">
    <property type="term" value="F:polynucleotide 5'-hydroxyl-kinase activity"/>
    <property type="evidence" value="ECO:0007669"/>
    <property type="project" value="InterPro"/>
</dbReference>
<name>A0A5C3N7R0_9AGAM</name>
<dbReference type="InterPro" id="IPR032319">
    <property type="entry name" value="CLP1_P"/>
</dbReference>
<evidence type="ECO:0000256" key="6">
    <source>
        <dbReference type="ARBA" id="ARBA00022777"/>
    </source>
</evidence>
<evidence type="ECO:0000256" key="1">
    <source>
        <dbReference type="ARBA" id="ARBA00011003"/>
    </source>
</evidence>
<evidence type="ECO:0000256" key="7">
    <source>
        <dbReference type="ARBA" id="ARBA00022840"/>
    </source>
</evidence>
<keyword evidence="6" id="KW-0418">Kinase</keyword>
<evidence type="ECO:0000259" key="9">
    <source>
        <dbReference type="Pfam" id="PF16575"/>
    </source>
</evidence>
<feature type="non-terminal residue" evidence="10">
    <location>
        <position position="772"/>
    </location>
</feature>
<evidence type="ECO:0000313" key="10">
    <source>
        <dbReference type="EMBL" id="TFK53360.1"/>
    </source>
</evidence>
<feature type="compositionally biased region" description="Basic residues" evidence="8">
    <location>
        <begin position="61"/>
        <end position="70"/>
    </location>
</feature>
<dbReference type="OrthoDB" id="2405412at2759"/>
<dbReference type="Gene3D" id="3.40.50.300">
    <property type="entry name" value="P-loop containing nucleotide triphosphate hydrolases"/>
    <property type="match status" value="1"/>
</dbReference>
<sequence>MLSAIAARKARLAQDQSPPVSTPPVSSPSTPPAKEKHKFARERTSKRKSSSQVPLSSPEKNKKRPKHGQKTPRYFAGDADAFAKQNDVIALDDAESSSSEEEEGISVPPLEHGVSPPRRRAWSPSKPVYDSSDEEEKDANLSDLLDIPVRSVPPQRLASVTLSTFQPVLDVNFLHLSSQDVARLGIPSLHTRDAASALVALLPDETITLLGAYTVTVLAGSVSLCGTALSASRVAHCVFAPRSSPLPAIRGISSEPADVQNQFPDSMQQIARRGGSLIWIQELRTHVEDLGSVCRTFDGVFSPSRWQNSDSDVLGVRGVHLITQSSRDTQTFILPKSWETCLSTIVVQADKPPVCLVKGPKNAGKSTFAKTLLNRLLTRYSKVAFLECDLGQSEFTPGGMVALNILSTPVFGPPFTHMSIPARAHYVGSSSPRSSPSHYLSSVQALLQTYRLDVQFPAEPVSDSDSGKITEVIPLVVNTMGWTKVGADLTRKIEEMAEPTDIFEFEAPVMEYAWPAVPNTSTRPPPADGSGVRYYTLDPIEPGVVSTNFSASDHRTISLLSYFHAVFSSPHLSIPFDELTIRPSPMVSAWNVSLPLCAQPPYKVSLGEAFDRVFLTGAGAEDVVPAEMLRVLNGAIVGLVSCEQGSLDVEMEDNPDDPNKNMELPYTQGAAPPSPLASHCHGLALIRGVSGERMHILTPVSPLGEARVLVKGELELPVWGMLDFRSEGGVAGRSGEGGVAGVERGSVPYLRWGREEGLGAERRRVRRNLMRR</sequence>
<feature type="compositionally biased region" description="Acidic residues" evidence="8">
    <location>
        <begin position="92"/>
        <end position="104"/>
    </location>
</feature>
<dbReference type="InterPro" id="IPR027417">
    <property type="entry name" value="P-loop_NTPase"/>
</dbReference>
<protein>
    <recommendedName>
        <fullName evidence="3">Polynucleotide 5'-hydroxyl-kinase GRC3</fullName>
    </recommendedName>
    <alternativeName>
        <fullName evidence="2">Polynucleotide 5'-hydroxyl-kinase grc3</fullName>
    </alternativeName>
</protein>
<keyword evidence="4" id="KW-0808">Transferase</keyword>
<feature type="compositionally biased region" description="Basic residues" evidence="8">
    <location>
        <begin position="35"/>
        <end position="49"/>
    </location>
</feature>
<evidence type="ECO:0000256" key="5">
    <source>
        <dbReference type="ARBA" id="ARBA00022741"/>
    </source>
</evidence>
<keyword evidence="7" id="KW-0067">ATP-binding</keyword>
<keyword evidence="5" id="KW-0547">Nucleotide-binding</keyword>
<comment type="similarity">
    <text evidence="1">Belongs to the Clp1 family. NOL9/GRC3 subfamily.</text>
</comment>
<proteinExistence type="inferred from homology"/>
<dbReference type="EMBL" id="ML213507">
    <property type="protein sequence ID" value="TFK53360.1"/>
    <property type="molecule type" value="Genomic_DNA"/>
</dbReference>
<evidence type="ECO:0000256" key="8">
    <source>
        <dbReference type="SAM" id="MobiDB-lite"/>
    </source>
</evidence>
<dbReference type="Pfam" id="PF16575">
    <property type="entry name" value="CLP1_P"/>
    <property type="match status" value="1"/>
</dbReference>
<feature type="region of interest" description="Disordered" evidence="8">
    <location>
        <begin position="1"/>
        <end position="79"/>
    </location>
</feature>
<evidence type="ECO:0000256" key="3">
    <source>
        <dbReference type="ARBA" id="ARBA00019824"/>
    </source>
</evidence>
<dbReference type="GO" id="GO:0005524">
    <property type="term" value="F:ATP binding"/>
    <property type="evidence" value="ECO:0007669"/>
    <property type="project" value="UniProtKB-KW"/>
</dbReference>
<evidence type="ECO:0000256" key="4">
    <source>
        <dbReference type="ARBA" id="ARBA00022679"/>
    </source>
</evidence>
<organism evidence="10 11">
    <name type="scientific">Heliocybe sulcata</name>
    <dbReference type="NCBI Taxonomy" id="5364"/>
    <lineage>
        <taxon>Eukaryota</taxon>
        <taxon>Fungi</taxon>
        <taxon>Dikarya</taxon>
        <taxon>Basidiomycota</taxon>
        <taxon>Agaricomycotina</taxon>
        <taxon>Agaricomycetes</taxon>
        <taxon>Gloeophyllales</taxon>
        <taxon>Gloeophyllaceae</taxon>
        <taxon>Heliocybe</taxon>
    </lineage>
</organism>
<dbReference type="PANTHER" id="PTHR12755">
    <property type="entry name" value="CLEAVAGE/POLYADENYLATION FACTOR IA SUBUNIT CLP1P"/>
    <property type="match status" value="1"/>
</dbReference>
<feature type="domain" description="Clp1 P-loop" evidence="9">
    <location>
        <begin position="359"/>
        <end position="503"/>
    </location>
</feature>
<evidence type="ECO:0000313" key="11">
    <source>
        <dbReference type="Proteomes" id="UP000305948"/>
    </source>
</evidence>
<feature type="compositionally biased region" description="Pro residues" evidence="8">
    <location>
        <begin position="20"/>
        <end position="31"/>
    </location>
</feature>